<reference evidence="1" key="1">
    <citation type="journal article" date="2015" name="Nature">
        <title>Complex archaea that bridge the gap between prokaryotes and eukaryotes.</title>
        <authorList>
            <person name="Spang A."/>
            <person name="Saw J.H."/>
            <person name="Jorgensen S.L."/>
            <person name="Zaremba-Niedzwiedzka K."/>
            <person name="Martijn J."/>
            <person name="Lind A.E."/>
            <person name="van Eijk R."/>
            <person name="Schleper C."/>
            <person name="Guy L."/>
            <person name="Ettema T.J."/>
        </authorList>
    </citation>
    <scope>NUCLEOTIDE SEQUENCE</scope>
</reference>
<evidence type="ECO:0000313" key="1">
    <source>
        <dbReference type="EMBL" id="KKM74209.1"/>
    </source>
</evidence>
<organism evidence="1">
    <name type="scientific">marine sediment metagenome</name>
    <dbReference type="NCBI Taxonomy" id="412755"/>
    <lineage>
        <taxon>unclassified sequences</taxon>
        <taxon>metagenomes</taxon>
        <taxon>ecological metagenomes</taxon>
    </lineage>
</organism>
<comment type="caution">
    <text evidence="1">The sequence shown here is derived from an EMBL/GenBank/DDBJ whole genome shotgun (WGS) entry which is preliminary data.</text>
</comment>
<feature type="non-terminal residue" evidence="1">
    <location>
        <position position="1"/>
    </location>
</feature>
<accession>A0A0F9JWK5</accession>
<gene>
    <name evidence="1" type="ORF">LCGC14_1402510</name>
</gene>
<name>A0A0F9JWK5_9ZZZZ</name>
<proteinExistence type="predicted"/>
<dbReference type="AlphaFoldDB" id="A0A0F9JWK5"/>
<protein>
    <submittedName>
        <fullName evidence="1">Uncharacterized protein</fullName>
    </submittedName>
</protein>
<dbReference type="EMBL" id="LAZR01009176">
    <property type="protein sequence ID" value="KKM74209.1"/>
    <property type="molecule type" value="Genomic_DNA"/>
</dbReference>
<sequence>ELINELDFYTRISIGQLQHLKYLRKTASEKTLTLLQKEMFPDLTGLNHSWGIHNIKVPESVKVCYDIYKQIHFIWNPVGVYADKPFSISKEGLPYFEEVHNINQRSNKNEN</sequence>